<dbReference type="InterPro" id="IPR014710">
    <property type="entry name" value="RmlC-like_jellyroll"/>
</dbReference>
<evidence type="ECO:0000256" key="3">
    <source>
        <dbReference type="PIRSR" id="PIRSR617774-2"/>
    </source>
</evidence>
<feature type="binding site" evidence="3">
    <location>
        <position position="272"/>
    </location>
    <ligand>
        <name>Mn(2+)</name>
        <dbReference type="ChEBI" id="CHEBI:29035"/>
        <label>1</label>
    </ligand>
</feature>
<evidence type="ECO:0000256" key="1">
    <source>
        <dbReference type="ARBA" id="ARBA00022723"/>
    </source>
</evidence>
<evidence type="ECO:0000313" key="7">
    <source>
        <dbReference type="EMBL" id="EMD34051.1"/>
    </source>
</evidence>
<evidence type="ECO:0000256" key="2">
    <source>
        <dbReference type="PIRSR" id="PIRSR617774-1"/>
    </source>
</evidence>
<dbReference type="CDD" id="cd20304">
    <property type="entry name" value="cupin_OxDC_N"/>
    <property type="match status" value="1"/>
</dbReference>
<organism evidence="7 8">
    <name type="scientific">Ceriporiopsis subvermispora (strain B)</name>
    <name type="common">White-rot fungus</name>
    <name type="synonym">Gelatoporia subvermispora</name>
    <dbReference type="NCBI Taxonomy" id="914234"/>
    <lineage>
        <taxon>Eukaryota</taxon>
        <taxon>Fungi</taxon>
        <taxon>Dikarya</taxon>
        <taxon>Basidiomycota</taxon>
        <taxon>Agaricomycotina</taxon>
        <taxon>Agaricomycetes</taxon>
        <taxon>Polyporales</taxon>
        <taxon>Gelatoporiaceae</taxon>
        <taxon>Gelatoporia</taxon>
    </lineage>
</organism>
<dbReference type="OrthoDB" id="10263073at2759"/>
<accession>M2R572</accession>
<proteinExistence type="predicted"/>
<feature type="active site" description="Proton donor" evidence="2">
    <location>
        <position position="467"/>
    </location>
</feature>
<feature type="binding site" evidence="3">
    <location>
        <position position="229"/>
    </location>
    <ligand>
        <name>Mn(2+)</name>
        <dbReference type="ChEBI" id="CHEBI:29035"/>
        <label>1</label>
    </ligand>
</feature>
<dbReference type="InterPro" id="IPR006045">
    <property type="entry name" value="Cupin_1"/>
</dbReference>
<feature type="binding site" evidence="3">
    <location>
        <position position="233"/>
    </location>
    <ligand>
        <name>Mn(2+)</name>
        <dbReference type="ChEBI" id="CHEBI:29035"/>
        <label>1</label>
    </ligand>
</feature>
<feature type="domain" description="Cupin type-1" evidence="6">
    <location>
        <begin position="362"/>
        <end position="503"/>
    </location>
</feature>
<dbReference type="AlphaFoldDB" id="M2R572"/>
<feature type="chain" id="PRO_5004024112" description="Cupin type-1 domain-containing protein" evidence="5">
    <location>
        <begin position="26"/>
        <end position="516"/>
    </location>
</feature>
<dbReference type="InterPro" id="IPR051610">
    <property type="entry name" value="GPI/OXD"/>
</dbReference>
<dbReference type="InterPro" id="IPR011051">
    <property type="entry name" value="RmlC_Cupin_sf"/>
</dbReference>
<dbReference type="SUPFAM" id="SSF51182">
    <property type="entry name" value="RmlC-like cupins"/>
    <property type="match status" value="1"/>
</dbReference>
<feature type="binding site" evidence="3">
    <location>
        <position position="407"/>
    </location>
    <ligand>
        <name>Mn(2+)</name>
        <dbReference type="ChEBI" id="CHEBI:29035"/>
        <label>2</label>
    </ligand>
</feature>
<dbReference type="HOGENOM" id="CLU_030515_2_0_1"/>
<feature type="signal peptide" evidence="5">
    <location>
        <begin position="1"/>
        <end position="25"/>
    </location>
</feature>
<dbReference type="PANTHER" id="PTHR35848">
    <property type="entry name" value="OXALATE-BINDING PROTEIN"/>
    <property type="match status" value="1"/>
</dbReference>
<dbReference type="SMART" id="SM00835">
    <property type="entry name" value="Cupin_1"/>
    <property type="match status" value="2"/>
</dbReference>
<protein>
    <recommendedName>
        <fullName evidence="6">Cupin type-1 domain-containing protein</fullName>
    </recommendedName>
</protein>
<evidence type="ECO:0000256" key="4">
    <source>
        <dbReference type="SAM" id="MobiDB-lite"/>
    </source>
</evidence>
<evidence type="ECO:0000259" key="6">
    <source>
        <dbReference type="SMART" id="SM00835"/>
    </source>
</evidence>
<feature type="binding site" evidence="3">
    <location>
        <position position="409"/>
    </location>
    <ligand>
        <name>Mn(2+)</name>
        <dbReference type="ChEBI" id="CHEBI:29035"/>
        <label>2</label>
    </ligand>
</feature>
<gene>
    <name evidence="7" type="ORF">CERSUDRAFT_86806</name>
</gene>
<keyword evidence="3" id="KW-0464">Manganese</keyword>
<dbReference type="Gene3D" id="2.60.120.10">
    <property type="entry name" value="Jelly Rolls"/>
    <property type="match status" value="2"/>
</dbReference>
<feature type="domain" description="Cupin type-1" evidence="6">
    <location>
        <begin position="184"/>
        <end position="327"/>
    </location>
</feature>
<dbReference type="PANTHER" id="PTHR35848:SF9">
    <property type="entry name" value="SLL1358 PROTEIN"/>
    <property type="match status" value="1"/>
</dbReference>
<dbReference type="EMBL" id="KB445804">
    <property type="protein sequence ID" value="EMD34051.1"/>
    <property type="molecule type" value="Genomic_DNA"/>
</dbReference>
<feature type="binding site" evidence="3">
    <location>
        <position position="227"/>
    </location>
    <ligand>
        <name>Mn(2+)</name>
        <dbReference type="ChEBI" id="CHEBI:29035"/>
        <label>1</label>
    </ligand>
</feature>
<keyword evidence="5" id="KW-0732">Signal</keyword>
<feature type="region of interest" description="Disordered" evidence="4">
    <location>
        <begin position="337"/>
        <end position="360"/>
    </location>
</feature>
<evidence type="ECO:0000256" key="5">
    <source>
        <dbReference type="SAM" id="SignalP"/>
    </source>
</evidence>
<feature type="binding site" evidence="3">
    <location>
        <position position="453"/>
    </location>
    <ligand>
        <name>Mn(2+)</name>
        <dbReference type="ChEBI" id="CHEBI:29035"/>
        <label>2</label>
    </ligand>
</feature>
<dbReference type="STRING" id="914234.M2R572"/>
<dbReference type="NCBIfam" id="TIGR03404">
    <property type="entry name" value="bicupin_oxalic"/>
    <property type="match status" value="1"/>
</dbReference>
<feature type="binding site" evidence="3">
    <location>
        <position position="414"/>
    </location>
    <ligand>
        <name>Mn(2+)</name>
        <dbReference type="ChEBI" id="CHEBI:29035"/>
        <label>2</label>
    </ligand>
</feature>
<dbReference type="Proteomes" id="UP000016930">
    <property type="component" value="Unassembled WGS sequence"/>
</dbReference>
<sequence>MVAFRRSFICTIFLATCVVAAPASGSLPASQVSSAPQVASSISAIISSSASTPIVSSGSAPAVSSSGIVSASSIAPSASASVPVPVTSSSAPLAHNSEPASTVASAPTASQNVPYAETVPYASDDPNYPLWNTTGPDPDYEAVRGTLGATVLGPQNDYIEMQNPDLLAPPTTDSGDVSNAKWPFSLSHNRLLTGGWARQQNVETMPIATSMAGVDMRLEAGAIRELHWHKTAEWAYMISGSVQLTAVNSDGQNFLDTVSAGDLWYFPPGIPHSLQATDDNPAGAEFLLVFDDGSFSDDSTFLLTDWLAHVPKEVIAKNFQANISAFDHIPGEQLYIFPSAPPPDNAQAPQDPQGQVPNPFTFHLSQVQPTQLSGGSVKIVDSSTFTVATAIAAAEVTVEPGAMRELHWHPTQDEWSFFLEGQGRITVFASSGNARTFNYEPGDIGFVPASFGHYVENTSNTTLRYLEIFNTDRFQDISLNQWLALTPPALVKAHLNLDDETIDSLSKTKPVVIGPA</sequence>
<keyword evidence="8" id="KW-1185">Reference proteome</keyword>
<dbReference type="Pfam" id="PF00190">
    <property type="entry name" value="Cupin_1"/>
    <property type="match status" value="2"/>
</dbReference>
<dbReference type="GO" id="GO:0033609">
    <property type="term" value="P:oxalate metabolic process"/>
    <property type="evidence" value="ECO:0007669"/>
    <property type="project" value="InterPro"/>
</dbReference>
<keyword evidence="1 3" id="KW-0479">Metal-binding</keyword>
<name>M2R572_CERS8</name>
<dbReference type="GO" id="GO:0046872">
    <property type="term" value="F:metal ion binding"/>
    <property type="evidence" value="ECO:0007669"/>
    <property type="project" value="UniProtKB-KW"/>
</dbReference>
<evidence type="ECO:0000313" key="8">
    <source>
        <dbReference type="Proteomes" id="UP000016930"/>
    </source>
</evidence>
<comment type="cofactor">
    <cofactor evidence="3">
        <name>Mn(2+)</name>
        <dbReference type="ChEBI" id="CHEBI:29035"/>
    </cofactor>
    <text evidence="3">Binds 2 manganese ions per subunit.</text>
</comment>
<dbReference type="CDD" id="cd20305">
    <property type="entry name" value="cupin_OxDC_C"/>
    <property type="match status" value="1"/>
</dbReference>
<reference evidence="7 8" key="1">
    <citation type="journal article" date="2012" name="Proc. Natl. Acad. Sci. U.S.A.">
        <title>Comparative genomics of Ceriporiopsis subvermispora and Phanerochaete chrysosporium provide insight into selective ligninolysis.</title>
        <authorList>
            <person name="Fernandez-Fueyo E."/>
            <person name="Ruiz-Duenas F.J."/>
            <person name="Ferreira P."/>
            <person name="Floudas D."/>
            <person name="Hibbett D.S."/>
            <person name="Canessa P."/>
            <person name="Larrondo L.F."/>
            <person name="James T.Y."/>
            <person name="Seelenfreund D."/>
            <person name="Lobos S."/>
            <person name="Polanco R."/>
            <person name="Tello M."/>
            <person name="Honda Y."/>
            <person name="Watanabe T."/>
            <person name="Watanabe T."/>
            <person name="Ryu J.S."/>
            <person name="Kubicek C.P."/>
            <person name="Schmoll M."/>
            <person name="Gaskell J."/>
            <person name="Hammel K.E."/>
            <person name="St John F.J."/>
            <person name="Vanden Wymelenberg A."/>
            <person name="Sabat G."/>
            <person name="Splinter BonDurant S."/>
            <person name="Syed K."/>
            <person name="Yadav J.S."/>
            <person name="Doddapaneni H."/>
            <person name="Subramanian V."/>
            <person name="Lavin J.L."/>
            <person name="Oguiza J.A."/>
            <person name="Perez G."/>
            <person name="Pisabarro A.G."/>
            <person name="Ramirez L."/>
            <person name="Santoyo F."/>
            <person name="Master E."/>
            <person name="Coutinho P.M."/>
            <person name="Henrissat B."/>
            <person name="Lombard V."/>
            <person name="Magnuson J.K."/>
            <person name="Kuees U."/>
            <person name="Hori C."/>
            <person name="Igarashi K."/>
            <person name="Samejima M."/>
            <person name="Held B.W."/>
            <person name="Barry K.W."/>
            <person name="LaButti K.M."/>
            <person name="Lapidus A."/>
            <person name="Lindquist E.A."/>
            <person name="Lucas S.M."/>
            <person name="Riley R."/>
            <person name="Salamov A.A."/>
            <person name="Hoffmeister D."/>
            <person name="Schwenk D."/>
            <person name="Hadar Y."/>
            <person name="Yarden O."/>
            <person name="de Vries R.P."/>
            <person name="Wiebenga A."/>
            <person name="Stenlid J."/>
            <person name="Eastwood D."/>
            <person name="Grigoriev I.V."/>
            <person name="Berka R.M."/>
            <person name="Blanchette R.A."/>
            <person name="Kersten P."/>
            <person name="Martinez A.T."/>
            <person name="Vicuna R."/>
            <person name="Cullen D."/>
        </authorList>
    </citation>
    <scope>NUCLEOTIDE SEQUENCE [LARGE SCALE GENOMIC DNA]</scope>
    <source>
        <strain evidence="7 8">B</strain>
    </source>
</reference>
<feature type="region of interest" description="Disordered" evidence="4">
    <location>
        <begin position="79"/>
        <end position="109"/>
    </location>
</feature>
<dbReference type="InterPro" id="IPR017774">
    <property type="entry name" value="Bicupin_oxalate_deCO2ase/Oxase"/>
</dbReference>